<dbReference type="Proteomes" id="UP000516360">
    <property type="component" value="Chromosome"/>
</dbReference>
<dbReference type="AlphaFoldDB" id="A0A7G1GZF1"/>
<dbReference type="PANTHER" id="PTHR33969">
    <property type="entry name" value="SEGREGATION AND CONDENSATION PROTEIN A"/>
    <property type="match status" value="1"/>
</dbReference>
<sequence length="293" mass="34228">MVRVFSLILGGSTFFISTVLSSQEVPIRQASNRITRVMVTFMNPIFYYNNNGKMEEAYNIKLPVFEGPLDLLLHLIRENRIDIYDIPIAVITKQYLQYIEIMKELNLEIASEFLVMAATLIYIKSRMLLPPDETIETEQHEDPRAGLVQRLLEYQAYKEASGILREREEIWANIFSRPPIEQDDIKVEPELYLFDVNIFDLMSALKKIMSKVPPEAIKITRETLTVKDRIAMILEKMEDEHTMRFDALFEEDTTRVQIIVTFLALLEILRLGIVRAYQDKEFGTIWIMRHATT</sequence>
<evidence type="ECO:0000256" key="2">
    <source>
        <dbReference type="HAMAP-Rule" id="MF_01805"/>
    </source>
</evidence>
<dbReference type="GO" id="GO:0005737">
    <property type="term" value="C:cytoplasm"/>
    <property type="evidence" value="ECO:0007669"/>
    <property type="project" value="UniProtKB-SubCell"/>
</dbReference>
<dbReference type="Gene3D" id="6.10.250.2410">
    <property type="match status" value="1"/>
</dbReference>
<gene>
    <name evidence="2 3" type="primary">scpA</name>
    <name evidence="3" type="ORF">JZK55_05600</name>
</gene>
<dbReference type="GO" id="GO:0051301">
    <property type="term" value="P:cell division"/>
    <property type="evidence" value="ECO:0007669"/>
    <property type="project" value="UniProtKB-KW"/>
</dbReference>
<keyword evidence="2" id="KW-0131">Cell cycle</keyword>
<proteinExistence type="inferred from homology"/>
<keyword evidence="2" id="KW-0159">Chromosome partition</keyword>
<accession>A0A7G1GZF1</accession>
<evidence type="ECO:0000313" key="4">
    <source>
        <dbReference type="Proteomes" id="UP000516360"/>
    </source>
</evidence>
<protein>
    <recommendedName>
        <fullName evidence="1 2">Segregation and condensation protein A</fullName>
    </recommendedName>
</protein>
<comment type="subcellular location">
    <subcellularLocation>
        <location evidence="2">Cytoplasm</location>
    </subcellularLocation>
    <text evidence="2">Associated with two foci at the outer edges of the nucleoid region in young cells, and at four foci within both cell halves in older cells.</text>
</comment>
<dbReference type="PANTHER" id="PTHR33969:SF2">
    <property type="entry name" value="SEGREGATION AND CONDENSATION PROTEIN A"/>
    <property type="match status" value="1"/>
</dbReference>
<name>A0A7G1GZF1_9BACT</name>
<dbReference type="GO" id="GO:0007059">
    <property type="term" value="P:chromosome segregation"/>
    <property type="evidence" value="ECO:0007669"/>
    <property type="project" value="UniProtKB-UniRule"/>
</dbReference>
<keyword evidence="2" id="KW-0132">Cell division</keyword>
<dbReference type="InterPro" id="IPR003768">
    <property type="entry name" value="ScpA"/>
</dbReference>
<dbReference type="Pfam" id="PF02616">
    <property type="entry name" value="SMC_ScpA"/>
    <property type="match status" value="1"/>
</dbReference>
<dbReference type="GO" id="GO:0006260">
    <property type="term" value="P:DNA replication"/>
    <property type="evidence" value="ECO:0007669"/>
    <property type="project" value="UniProtKB-UniRule"/>
</dbReference>
<dbReference type="HAMAP" id="MF_01805">
    <property type="entry name" value="ScpA"/>
    <property type="match status" value="1"/>
</dbReference>
<evidence type="ECO:0000256" key="1">
    <source>
        <dbReference type="ARBA" id="ARBA00044777"/>
    </source>
</evidence>
<reference evidence="3 4" key="1">
    <citation type="submission" date="2020-03" db="EMBL/GenBank/DDBJ databases">
        <title>Complete genome sequences of two sulfur-disproportionating bacterial strains T55J and Mzg5.</title>
        <authorList>
            <person name="Umezawa K."/>
            <person name="Kojima H."/>
            <person name="Kato Y."/>
            <person name="Fukui M."/>
        </authorList>
    </citation>
    <scope>NUCLEOTIDE SEQUENCE [LARGE SCALE GENOMIC DNA]</scope>
    <source>
        <strain evidence="3 4">T55J</strain>
    </source>
</reference>
<evidence type="ECO:0000313" key="3">
    <source>
        <dbReference type="EMBL" id="BCB95638.1"/>
    </source>
</evidence>
<keyword evidence="4" id="KW-1185">Reference proteome</keyword>
<comment type="subunit">
    <text evidence="2">Component of a cohesin-like complex composed of ScpA, ScpB and the Smc homodimer, in which ScpA and ScpB bind to the head domain of Smc. The presence of the three proteins is required for the association of the complex with DNA.</text>
</comment>
<dbReference type="InterPro" id="IPR023093">
    <property type="entry name" value="ScpA-like_C"/>
</dbReference>
<dbReference type="Gene3D" id="1.10.10.580">
    <property type="entry name" value="Structural maintenance of chromosome 1. Chain E"/>
    <property type="match status" value="1"/>
</dbReference>
<dbReference type="EMBL" id="AP022873">
    <property type="protein sequence ID" value="BCB95638.1"/>
    <property type="molecule type" value="Genomic_DNA"/>
</dbReference>
<comment type="function">
    <text evidence="2">Participates in chromosomal partition during cell division. May act via the formation of a condensin-like complex containing Smc and ScpB that pull DNA away from mid-cell into both cell halves.</text>
</comment>
<keyword evidence="2" id="KW-0963">Cytoplasm</keyword>
<comment type="similarity">
    <text evidence="2">Belongs to the ScpA family.</text>
</comment>
<organism evidence="3 4">
    <name type="scientific">Dissulfurispira thermophila</name>
    <dbReference type="NCBI Taxonomy" id="2715679"/>
    <lineage>
        <taxon>Bacteria</taxon>
        <taxon>Pseudomonadati</taxon>
        <taxon>Nitrospirota</taxon>
        <taxon>Thermodesulfovibrionia</taxon>
        <taxon>Thermodesulfovibrionales</taxon>
        <taxon>Dissulfurispiraceae</taxon>
        <taxon>Dissulfurispira</taxon>
    </lineage>
</organism>
<dbReference type="KEGG" id="dtp:JZK55_05600"/>